<organism evidence="9 10">
    <name type="scientific">Fundulus heteroclitus</name>
    <name type="common">Killifish</name>
    <name type="synonym">Mummichog</name>
    <dbReference type="NCBI Taxonomy" id="8078"/>
    <lineage>
        <taxon>Eukaryota</taxon>
        <taxon>Metazoa</taxon>
        <taxon>Chordata</taxon>
        <taxon>Craniata</taxon>
        <taxon>Vertebrata</taxon>
        <taxon>Euteleostomi</taxon>
        <taxon>Actinopterygii</taxon>
        <taxon>Neopterygii</taxon>
        <taxon>Teleostei</taxon>
        <taxon>Neoteleostei</taxon>
        <taxon>Acanthomorphata</taxon>
        <taxon>Ovalentaria</taxon>
        <taxon>Atherinomorphae</taxon>
        <taxon>Cyprinodontiformes</taxon>
        <taxon>Fundulidae</taxon>
        <taxon>Fundulus</taxon>
    </lineage>
</organism>
<dbReference type="GO" id="GO:0005634">
    <property type="term" value="C:nucleus"/>
    <property type="evidence" value="ECO:0007669"/>
    <property type="project" value="UniProtKB-SubCell"/>
</dbReference>
<proteinExistence type="inferred from homology"/>
<dbReference type="GO" id="GO:0000978">
    <property type="term" value="F:RNA polymerase II cis-regulatory region sequence-specific DNA binding"/>
    <property type="evidence" value="ECO:0007669"/>
    <property type="project" value="TreeGrafter"/>
</dbReference>
<keyword evidence="5 6" id="KW-0539">Nucleus</keyword>
<keyword evidence="10" id="KW-1185">Reference proteome</keyword>
<dbReference type="GeneTree" id="ENSGT00940000177098"/>
<dbReference type="PROSITE" id="PS50809">
    <property type="entry name" value="DM_2"/>
    <property type="match status" value="1"/>
</dbReference>
<dbReference type="InterPro" id="IPR001275">
    <property type="entry name" value="DM_DNA-bd"/>
</dbReference>
<keyword evidence="3 6" id="KW-0862">Zinc</keyword>
<feature type="domain" description="DM" evidence="8">
    <location>
        <begin position="9"/>
        <end position="55"/>
    </location>
</feature>
<dbReference type="GO" id="GO:0007548">
    <property type="term" value="P:sex differentiation"/>
    <property type="evidence" value="ECO:0007669"/>
    <property type="project" value="TreeGrafter"/>
</dbReference>
<keyword evidence="4 6" id="KW-0238">DNA-binding</keyword>
<dbReference type="GO" id="GO:0046872">
    <property type="term" value="F:metal ion binding"/>
    <property type="evidence" value="ECO:0007669"/>
    <property type="project" value="UniProtKB-KW"/>
</dbReference>
<feature type="compositionally biased region" description="Pro residues" evidence="7">
    <location>
        <begin position="63"/>
        <end position="73"/>
    </location>
</feature>
<evidence type="ECO:0000256" key="5">
    <source>
        <dbReference type="ARBA" id="ARBA00023242"/>
    </source>
</evidence>
<reference evidence="9" key="1">
    <citation type="submission" date="2025-08" db="UniProtKB">
        <authorList>
            <consortium name="Ensembl"/>
        </authorList>
    </citation>
    <scope>IDENTIFICATION</scope>
</reference>
<dbReference type="InterPro" id="IPR036407">
    <property type="entry name" value="DM_DNA-bd_sf"/>
</dbReference>
<sequence>MSEPRQPKCSRCRNHGVFTRKKGHSRCPFSGCECWKCGLLTQRTQVSALHRNLDRARNHKTGPEPPRPGPGPAAEPGASAGALDPERMGTEARSRRTEPGGEPGSDSRDVPSCKNQSMSVRVHKPT</sequence>
<dbReference type="PANTHER" id="PTHR12322">
    <property type="entry name" value="DOUBLESEX AND MAB-3 RELATED TRANSCRIPTION FACTOR DMRT"/>
    <property type="match status" value="1"/>
</dbReference>
<protein>
    <recommendedName>
        <fullName evidence="8">DM domain-containing protein</fullName>
    </recommendedName>
</protein>
<dbReference type="GO" id="GO:0000981">
    <property type="term" value="F:DNA-binding transcription factor activity, RNA polymerase II-specific"/>
    <property type="evidence" value="ECO:0007669"/>
    <property type="project" value="TreeGrafter"/>
</dbReference>
<keyword evidence="2 6" id="KW-0479">Metal-binding</keyword>
<feature type="DNA-binding region" description="DM" evidence="6">
    <location>
        <begin position="9"/>
        <end position="55"/>
    </location>
</feature>
<dbReference type="SMART" id="SM00301">
    <property type="entry name" value="DM"/>
    <property type="match status" value="1"/>
</dbReference>
<dbReference type="Proteomes" id="UP000265000">
    <property type="component" value="Unplaced"/>
</dbReference>
<dbReference type="InterPro" id="IPR026607">
    <property type="entry name" value="DMRT"/>
</dbReference>
<reference evidence="9" key="2">
    <citation type="submission" date="2025-09" db="UniProtKB">
        <authorList>
            <consortium name="Ensembl"/>
        </authorList>
    </citation>
    <scope>IDENTIFICATION</scope>
</reference>
<dbReference type="AlphaFoldDB" id="A0A3Q2P1W9"/>
<evidence type="ECO:0000256" key="3">
    <source>
        <dbReference type="ARBA" id="ARBA00022833"/>
    </source>
</evidence>
<comment type="subcellular location">
    <subcellularLocation>
        <location evidence="6">Nucleus</location>
    </subcellularLocation>
</comment>
<evidence type="ECO:0000313" key="9">
    <source>
        <dbReference type="Ensembl" id="ENSFHEP00000005917.1"/>
    </source>
</evidence>
<accession>A0A3Q2P1W9</accession>
<evidence type="ECO:0000313" key="10">
    <source>
        <dbReference type="Proteomes" id="UP000265000"/>
    </source>
</evidence>
<dbReference type="PANTHER" id="PTHR12322:SF53">
    <property type="entry name" value="DOUBLESEX-MAB RELATED 11E"/>
    <property type="match status" value="1"/>
</dbReference>
<evidence type="ECO:0000259" key="8">
    <source>
        <dbReference type="PROSITE" id="PS50809"/>
    </source>
</evidence>
<name>A0A3Q2P1W9_FUNHE</name>
<evidence type="ECO:0000256" key="1">
    <source>
        <dbReference type="ARBA" id="ARBA00006834"/>
    </source>
</evidence>
<dbReference type="Ensembl" id="ENSFHET00000006374.1">
    <property type="protein sequence ID" value="ENSFHEP00000005917.1"/>
    <property type="gene ID" value="ENSFHEG00000006901.1"/>
</dbReference>
<evidence type="ECO:0000256" key="7">
    <source>
        <dbReference type="SAM" id="MobiDB-lite"/>
    </source>
</evidence>
<evidence type="ECO:0000256" key="2">
    <source>
        <dbReference type="ARBA" id="ARBA00022723"/>
    </source>
</evidence>
<dbReference type="STRING" id="8078.ENSFHEP00000005917"/>
<evidence type="ECO:0000256" key="6">
    <source>
        <dbReference type="PROSITE-ProRule" id="PRU00070"/>
    </source>
</evidence>
<dbReference type="Pfam" id="PF00751">
    <property type="entry name" value="DM"/>
    <property type="match status" value="1"/>
</dbReference>
<feature type="region of interest" description="Disordered" evidence="7">
    <location>
        <begin position="49"/>
        <end position="126"/>
    </location>
</feature>
<dbReference type="Gene3D" id="4.10.1040.10">
    <property type="entry name" value="DM DNA-binding domain"/>
    <property type="match status" value="1"/>
</dbReference>
<dbReference type="SUPFAM" id="SSF82927">
    <property type="entry name" value="Cysteine-rich DNA binding domain, (DM domain)"/>
    <property type="match status" value="1"/>
</dbReference>
<feature type="compositionally biased region" description="Basic and acidic residues" evidence="7">
    <location>
        <begin position="84"/>
        <end position="111"/>
    </location>
</feature>
<comment type="similarity">
    <text evidence="1">Belongs to the DMRT family.</text>
</comment>
<evidence type="ECO:0000256" key="4">
    <source>
        <dbReference type="ARBA" id="ARBA00023125"/>
    </source>
</evidence>